<dbReference type="GO" id="GO:0004175">
    <property type="term" value="F:endopeptidase activity"/>
    <property type="evidence" value="ECO:0007669"/>
    <property type="project" value="TreeGrafter"/>
</dbReference>
<keyword evidence="6" id="KW-0812">Transmembrane</keyword>
<keyword evidence="3 5" id="KW-0378">Hydrolase</keyword>
<dbReference type="InterPro" id="IPR004447">
    <property type="entry name" value="Peptidase_S41A"/>
</dbReference>
<dbReference type="GO" id="GO:0007165">
    <property type="term" value="P:signal transduction"/>
    <property type="evidence" value="ECO:0007669"/>
    <property type="project" value="TreeGrafter"/>
</dbReference>
<organism evidence="8 9">
    <name type="scientific">Candidatus Roizmanbacteria bacterium GW2011_GWA2_37_7</name>
    <dbReference type="NCBI Taxonomy" id="1618481"/>
    <lineage>
        <taxon>Bacteria</taxon>
        <taxon>Candidatus Roizmaniibacteriota</taxon>
    </lineage>
</organism>
<dbReference type="InterPro" id="IPR041489">
    <property type="entry name" value="PDZ_6"/>
</dbReference>
<sequence length="420" mass="46376">MKLPSKKITDILLYLSIGIFLFGSGYKLAEWQIKNSARDKLTYTVFNAKNNLPKDTKAENIDFALFWDTWEKVEEKYIDRGKIDPQKMFYGSIKGLVASVEDPYTFFLTPEENEQSKADLGGKFEGIGAQLGLKENRIVVIAPLKDSPAEQAGLLAGDFILKVDGASTEKWTLFQAVSKIRGPENSKVMLTVTRKNGDKDISIVRKEIKVPSIELSYEKINGSTVAHIKLNQFGETTNSEWDTAAAEVSMKFEKKDIAGLILDVRGNPGGYLESAVYIASEFLPNGKTIVKQETTNSNDRVYTVRRDGILLDIPMNVLINQGSASASEILAGALRDHKRATLIGQKSFGKGSVQEALDLQDGAGLHVTIAKWLLPNGEWINGKGIEPEIAAENTPDEDNTLTDDKDAQLQTALEQVMKIK</sequence>
<dbReference type="STRING" id="1618481.US54_C0007G0037"/>
<evidence type="ECO:0000256" key="1">
    <source>
        <dbReference type="ARBA" id="ARBA00009179"/>
    </source>
</evidence>
<accession>A0A0G0H922</accession>
<evidence type="ECO:0000259" key="7">
    <source>
        <dbReference type="PROSITE" id="PS50106"/>
    </source>
</evidence>
<dbReference type="EMBL" id="LBTJ01000007">
    <property type="protein sequence ID" value="KKQ38617.1"/>
    <property type="molecule type" value="Genomic_DNA"/>
</dbReference>
<dbReference type="PANTHER" id="PTHR32060">
    <property type="entry name" value="TAIL-SPECIFIC PROTEASE"/>
    <property type="match status" value="1"/>
</dbReference>
<dbReference type="GO" id="GO:0030288">
    <property type="term" value="C:outer membrane-bounded periplasmic space"/>
    <property type="evidence" value="ECO:0007669"/>
    <property type="project" value="TreeGrafter"/>
</dbReference>
<dbReference type="PROSITE" id="PS50106">
    <property type="entry name" value="PDZ"/>
    <property type="match status" value="1"/>
</dbReference>
<feature type="domain" description="PDZ" evidence="7">
    <location>
        <begin position="128"/>
        <end position="195"/>
    </location>
</feature>
<dbReference type="GO" id="GO:0008236">
    <property type="term" value="F:serine-type peptidase activity"/>
    <property type="evidence" value="ECO:0007669"/>
    <property type="project" value="UniProtKB-KW"/>
</dbReference>
<proteinExistence type="inferred from homology"/>
<feature type="transmembrane region" description="Helical" evidence="6">
    <location>
        <begin position="12"/>
        <end position="29"/>
    </location>
</feature>
<dbReference type="PATRIC" id="fig|1618481.3.peg.236"/>
<dbReference type="SMART" id="SM00228">
    <property type="entry name" value="PDZ"/>
    <property type="match status" value="1"/>
</dbReference>
<dbReference type="InterPro" id="IPR036034">
    <property type="entry name" value="PDZ_sf"/>
</dbReference>
<gene>
    <name evidence="8" type="ORF">US54_C0007G0037</name>
</gene>
<evidence type="ECO:0000256" key="4">
    <source>
        <dbReference type="ARBA" id="ARBA00022825"/>
    </source>
</evidence>
<evidence type="ECO:0000256" key="2">
    <source>
        <dbReference type="ARBA" id="ARBA00022670"/>
    </source>
</evidence>
<keyword evidence="4 5" id="KW-0720">Serine protease</keyword>
<comment type="caution">
    <text evidence="8">The sequence shown here is derived from an EMBL/GenBank/DDBJ whole genome shotgun (WGS) entry which is preliminary data.</text>
</comment>
<dbReference type="Pfam" id="PF03572">
    <property type="entry name" value="Peptidase_S41"/>
    <property type="match status" value="1"/>
</dbReference>
<dbReference type="Proteomes" id="UP000034471">
    <property type="component" value="Unassembled WGS sequence"/>
</dbReference>
<dbReference type="SUPFAM" id="SSF52096">
    <property type="entry name" value="ClpP/crotonase"/>
    <property type="match status" value="1"/>
</dbReference>
<dbReference type="PANTHER" id="PTHR32060:SF30">
    <property type="entry name" value="CARBOXY-TERMINAL PROCESSING PROTEASE CTPA"/>
    <property type="match status" value="1"/>
</dbReference>
<dbReference type="InterPro" id="IPR001478">
    <property type="entry name" value="PDZ"/>
</dbReference>
<name>A0A0G0H922_9BACT</name>
<reference evidence="8 9" key="1">
    <citation type="journal article" date="2015" name="Nature">
        <title>rRNA introns, odd ribosomes, and small enigmatic genomes across a large radiation of phyla.</title>
        <authorList>
            <person name="Brown C.T."/>
            <person name="Hug L.A."/>
            <person name="Thomas B.C."/>
            <person name="Sharon I."/>
            <person name="Castelle C.J."/>
            <person name="Singh A."/>
            <person name="Wilkins M.J."/>
            <person name="Williams K.H."/>
            <person name="Banfield J.F."/>
        </authorList>
    </citation>
    <scope>NUCLEOTIDE SEQUENCE [LARGE SCALE GENOMIC DNA]</scope>
</reference>
<dbReference type="SUPFAM" id="SSF50156">
    <property type="entry name" value="PDZ domain-like"/>
    <property type="match status" value="1"/>
</dbReference>
<dbReference type="CDD" id="cd06782">
    <property type="entry name" value="cpPDZ_CPP-like"/>
    <property type="match status" value="1"/>
</dbReference>
<dbReference type="SMART" id="SM00245">
    <property type="entry name" value="TSPc"/>
    <property type="match status" value="1"/>
</dbReference>
<dbReference type="Gene3D" id="3.90.226.10">
    <property type="entry name" value="2-enoyl-CoA Hydratase, Chain A, domain 1"/>
    <property type="match status" value="1"/>
</dbReference>
<comment type="similarity">
    <text evidence="1 5">Belongs to the peptidase S41A family.</text>
</comment>
<dbReference type="InterPro" id="IPR029045">
    <property type="entry name" value="ClpP/crotonase-like_dom_sf"/>
</dbReference>
<keyword evidence="6" id="KW-0472">Membrane</keyword>
<evidence type="ECO:0000313" key="8">
    <source>
        <dbReference type="EMBL" id="KKQ38617.1"/>
    </source>
</evidence>
<keyword evidence="6" id="KW-1133">Transmembrane helix</keyword>
<evidence type="ECO:0000256" key="5">
    <source>
        <dbReference type="RuleBase" id="RU004404"/>
    </source>
</evidence>
<dbReference type="AlphaFoldDB" id="A0A0G0H922"/>
<evidence type="ECO:0000313" key="9">
    <source>
        <dbReference type="Proteomes" id="UP000034471"/>
    </source>
</evidence>
<dbReference type="FunFam" id="2.30.42.10:FF:000063">
    <property type="entry name" value="Peptidase, S41 family"/>
    <property type="match status" value="1"/>
</dbReference>
<dbReference type="Gene3D" id="2.30.42.10">
    <property type="match status" value="1"/>
</dbReference>
<protein>
    <submittedName>
        <fullName evidence="8">Carboxyl-terminal protease</fullName>
    </submittedName>
</protein>
<keyword evidence="2 5" id="KW-0645">Protease</keyword>
<dbReference type="CDD" id="cd07560">
    <property type="entry name" value="Peptidase_S41_CPP"/>
    <property type="match status" value="1"/>
</dbReference>
<evidence type="ECO:0000256" key="3">
    <source>
        <dbReference type="ARBA" id="ARBA00022801"/>
    </source>
</evidence>
<dbReference type="GO" id="GO:0006508">
    <property type="term" value="P:proteolysis"/>
    <property type="evidence" value="ECO:0007669"/>
    <property type="project" value="UniProtKB-KW"/>
</dbReference>
<dbReference type="InterPro" id="IPR005151">
    <property type="entry name" value="Tail-specific_protease"/>
</dbReference>
<dbReference type="NCBIfam" id="TIGR00225">
    <property type="entry name" value="prc"/>
    <property type="match status" value="1"/>
</dbReference>
<dbReference type="Gene3D" id="3.30.750.44">
    <property type="match status" value="1"/>
</dbReference>
<evidence type="ECO:0000256" key="6">
    <source>
        <dbReference type="SAM" id="Phobius"/>
    </source>
</evidence>
<dbReference type="Pfam" id="PF17820">
    <property type="entry name" value="PDZ_6"/>
    <property type="match status" value="1"/>
</dbReference>